<evidence type="ECO:0000313" key="10">
    <source>
        <dbReference type="EMBL" id="MBB2996554.1"/>
    </source>
</evidence>
<keyword evidence="5 8" id="KW-0812">Transmembrane</keyword>
<comment type="similarity">
    <text evidence="2">Belongs to the binding-protein-dependent transport system permease family. CysTW subfamily.</text>
</comment>
<gene>
    <name evidence="10" type="ORF">E9229_002801</name>
</gene>
<feature type="transmembrane region" description="Helical" evidence="8">
    <location>
        <begin position="20"/>
        <end position="47"/>
    </location>
</feature>
<dbReference type="GO" id="GO:0048473">
    <property type="term" value="P:D-methionine transmembrane transport"/>
    <property type="evidence" value="ECO:0007669"/>
    <property type="project" value="TreeGrafter"/>
</dbReference>
<evidence type="ECO:0000256" key="2">
    <source>
        <dbReference type="ARBA" id="ARBA00007069"/>
    </source>
</evidence>
<dbReference type="RefSeq" id="WP_183512115.1">
    <property type="nucleotide sequence ID" value="NZ_BAABGK010000033.1"/>
</dbReference>
<organism evidence="10 11">
    <name type="scientific">Paeniglutamicibacter cryotolerans</name>
    <dbReference type="NCBI Taxonomy" id="670079"/>
    <lineage>
        <taxon>Bacteria</taxon>
        <taxon>Bacillati</taxon>
        <taxon>Actinomycetota</taxon>
        <taxon>Actinomycetes</taxon>
        <taxon>Micrococcales</taxon>
        <taxon>Micrococcaceae</taxon>
        <taxon>Paeniglutamicibacter</taxon>
    </lineage>
</organism>
<comment type="subcellular location">
    <subcellularLocation>
        <location evidence="1 8">Cell membrane</location>
        <topology evidence="1 8">Multi-pass membrane protein</topology>
    </subcellularLocation>
</comment>
<keyword evidence="3 8" id="KW-0813">Transport</keyword>
<dbReference type="Gene3D" id="1.10.3720.10">
    <property type="entry name" value="MetI-like"/>
    <property type="match status" value="1"/>
</dbReference>
<proteinExistence type="inferred from homology"/>
<evidence type="ECO:0000256" key="7">
    <source>
        <dbReference type="ARBA" id="ARBA00023136"/>
    </source>
</evidence>
<dbReference type="SUPFAM" id="SSF161098">
    <property type="entry name" value="MetI-like"/>
    <property type="match status" value="1"/>
</dbReference>
<dbReference type="CDD" id="cd06261">
    <property type="entry name" value="TM_PBP2"/>
    <property type="match status" value="1"/>
</dbReference>
<dbReference type="GO" id="GO:0005886">
    <property type="term" value="C:plasma membrane"/>
    <property type="evidence" value="ECO:0007669"/>
    <property type="project" value="UniProtKB-SubCell"/>
</dbReference>
<dbReference type="PANTHER" id="PTHR30450:SF1">
    <property type="entry name" value="D-METHIONINE TRANSPORT SYSTEM PERMEASE PROTEIN METI-RELATED"/>
    <property type="match status" value="1"/>
</dbReference>
<evidence type="ECO:0000256" key="8">
    <source>
        <dbReference type="RuleBase" id="RU363032"/>
    </source>
</evidence>
<dbReference type="InterPro" id="IPR035906">
    <property type="entry name" value="MetI-like_sf"/>
</dbReference>
<feature type="transmembrane region" description="Helical" evidence="8">
    <location>
        <begin position="154"/>
        <end position="176"/>
    </location>
</feature>
<dbReference type="EMBL" id="JACHVS010000002">
    <property type="protein sequence ID" value="MBB2996554.1"/>
    <property type="molecule type" value="Genomic_DNA"/>
</dbReference>
<evidence type="ECO:0000256" key="4">
    <source>
        <dbReference type="ARBA" id="ARBA00022475"/>
    </source>
</evidence>
<accession>A0A839QP51</accession>
<name>A0A839QP51_9MICC</name>
<dbReference type="InterPro" id="IPR000515">
    <property type="entry name" value="MetI-like"/>
</dbReference>
<feature type="domain" description="ABC transmembrane type-1" evidence="9">
    <location>
        <begin position="21"/>
        <end position="216"/>
    </location>
</feature>
<dbReference type="FunFam" id="1.10.3720.10:FF:000002">
    <property type="entry name" value="D-methionine ABC transporter permease MetI"/>
    <property type="match status" value="1"/>
</dbReference>
<evidence type="ECO:0000256" key="6">
    <source>
        <dbReference type="ARBA" id="ARBA00022989"/>
    </source>
</evidence>
<evidence type="ECO:0000256" key="5">
    <source>
        <dbReference type="ARBA" id="ARBA00022692"/>
    </source>
</evidence>
<dbReference type="InterPro" id="IPR051322">
    <property type="entry name" value="AA_ABC_Transporter_Permease"/>
</dbReference>
<evidence type="ECO:0000259" key="9">
    <source>
        <dbReference type="PROSITE" id="PS50928"/>
    </source>
</evidence>
<evidence type="ECO:0000256" key="1">
    <source>
        <dbReference type="ARBA" id="ARBA00004651"/>
    </source>
</evidence>
<feature type="transmembrane region" description="Helical" evidence="8">
    <location>
        <begin position="59"/>
        <end position="84"/>
    </location>
</feature>
<keyword evidence="6 8" id="KW-1133">Transmembrane helix</keyword>
<evidence type="ECO:0000313" key="11">
    <source>
        <dbReference type="Proteomes" id="UP000523000"/>
    </source>
</evidence>
<dbReference type="AlphaFoldDB" id="A0A839QP51"/>
<sequence>MDFLNDVFTNPALSKALPGAIVETLIMTGFSGLLVLIIGLPLGVFLHTGQKNGLTPLPWLHWFLSSIVVNITRSIPYAILMVSLIPFTRIIVGTGIGPMAASVSLTIGTVPFFARLVESALRDVSSGKIDAALVMGSTKMQVIRKMLLPEALPALVSAFTTTLVVIVGYSAMAGLIGGGGLGRLAYNYGYQRFDTTVMIVTIIVMVILVQLIQFIGDWLSRKVDHR</sequence>
<dbReference type="Pfam" id="PF00528">
    <property type="entry name" value="BPD_transp_1"/>
    <property type="match status" value="1"/>
</dbReference>
<dbReference type="NCBIfam" id="NF008049">
    <property type="entry name" value="PRK10782.1"/>
    <property type="match status" value="1"/>
</dbReference>
<keyword evidence="7 8" id="KW-0472">Membrane</keyword>
<feature type="transmembrane region" description="Helical" evidence="8">
    <location>
        <begin position="196"/>
        <end position="216"/>
    </location>
</feature>
<reference evidence="10 11" key="1">
    <citation type="submission" date="2020-08" db="EMBL/GenBank/DDBJ databases">
        <title>Sequencing the genomes of 1000 actinobacteria strains.</title>
        <authorList>
            <person name="Klenk H.-P."/>
        </authorList>
    </citation>
    <scope>NUCLEOTIDE SEQUENCE [LARGE SCALE GENOMIC DNA]</scope>
    <source>
        <strain evidence="10 11">DSM 22826</strain>
    </source>
</reference>
<feature type="transmembrane region" description="Helical" evidence="8">
    <location>
        <begin position="90"/>
        <end position="114"/>
    </location>
</feature>
<dbReference type="PANTHER" id="PTHR30450">
    <property type="entry name" value="ABC TRANSPORTER PERMEASE"/>
    <property type="match status" value="1"/>
</dbReference>
<comment type="caution">
    <text evidence="10">The sequence shown here is derived from an EMBL/GenBank/DDBJ whole genome shotgun (WGS) entry which is preliminary data.</text>
</comment>
<dbReference type="Proteomes" id="UP000523000">
    <property type="component" value="Unassembled WGS sequence"/>
</dbReference>
<evidence type="ECO:0000256" key="3">
    <source>
        <dbReference type="ARBA" id="ARBA00022448"/>
    </source>
</evidence>
<keyword evidence="11" id="KW-1185">Reference proteome</keyword>
<protein>
    <submittedName>
        <fullName evidence="10">D-methionine transport system permease protein</fullName>
    </submittedName>
</protein>
<keyword evidence="4" id="KW-1003">Cell membrane</keyword>
<dbReference type="PROSITE" id="PS50928">
    <property type="entry name" value="ABC_TM1"/>
    <property type="match status" value="1"/>
</dbReference>